<dbReference type="PANTHER" id="PTHR30400:SF0">
    <property type="entry name" value="BIOSYNTHETIC PEPTIDOGLYCAN TRANSGLYCOSYLASE"/>
    <property type="match status" value="1"/>
</dbReference>
<evidence type="ECO:0000256" key="3">
    <source>
        <dbReference type="ARBA" id="ARBA00022676"/>
    </source>
</evidence>
<dbReference type="InterPro" id="IPR023346">
    <property type="entry name" value="Lysozyme-like_dom_sf"/>
</dbReference>
<dbReference type="EC" id="2.4.99.28" evidence="11"/>
<evidence type="ECO:0000256" key="6">
    <source>
        <dbReference type="ARBA" id="ARBA00022960"/>
    </source>
</evidence>
<proteinExistence type="inferred from homology"/>
<evidence type="ECO:0000256" key="9">
    <source>
        <dbReference type="ARBA" id="ARBA00023136"/>
    </source>
</evidence>
<gene>
    <name evidence="11 14" type="primary">mtgA</name>
    <name evidence="14" type="ORF">PQG83_00950</name>
</gene>
<dbReference type="GO" id="GO:0008360">
    <property type="term" value="P:regulation of cell shape"/>
    <property type="evidence" value="ECO:0007669"/>
    <property type="project" value="UniProtKB-KW"/>
</dbReference>
<evidence type="ECO:0000256" key="7">
    <source>
        <dbReference type="ARBA" id="ARBA00022984"/>
    </source>
</evidence>
<dbReference type="GO" id="GO:0009252">
    <property type="term" value="P:peptidoglycan biosynthetic process"/>
    <property type="evidence" value="ECO:0007669"/>
    <property type="project" value="UniProtKB-UniRule"/>
</dbReference>
<evidence type="ECO:0000256" key="1">
    <source>
        <dbReference type="ARBA" id="ARBA00022475"/>
    </source>
</evidence>
<feature type="region of interest" description="Disordered" evidence="12">
    <location>
        <begin position="1"/>
        <end position="20"/>
    </location>
</feature>
<keyword evidence="8 11" id="KW-1133">Transmembrane helix</keyword>
<keyword evidence="6 11" id="KW-0133">Cell shape</keyword>
<reference evidence="14 15" key="1">
    <citation type="submission" date="2023-01" db="EMBL/GenBank/DDBJ databases">
        <title>Cultivation and genomic characterization of new, ubiquitous marine nitrite-oxidizing bacteria from the Nitrospirales.</title>
        <authorList>
            <person name="Mueller A.J."/>
            <person name="Daebeler A."/>
            <person name="Herbold C.W."/>
            <person name="Kirkegaard R.H."/>
            <person name="Daims H."/>
        </authorList>
    </citation>
    <scope>NUCLEOTIDE SEQUENCE [LARGE SCALE GENOMIC DNA]</scope>
    <source>
        <strain evidence="14 15">DK</strain>
    </source>
</reference>
<evidence type="ECO:0000313" key="15">
    <source>
        <dbReference type="Proteomes" id="UP001302494"/>
    </source>
</evidence>
<evidence type="ECO:0000256" key="12">
    <source>
        <dbReference type="SAM" id="MobiDB-lite"/>
    </source>
</evidence>
<keyword evidence="10 11" id="KW-0961">Cell wall biogenesis/degradation</keyword>
<comment type="similarity">
    <text evidence="11">Belongs to the glycosyltransferase 51 family.</text>
</comment>
<keyword evidence="1 11" id="KW-1003">Cell membrane</keyword>
<evidence type="ECO:0000256" key="10">
    <source>
        <dbReference type="ARBA" id="ARBA00023316"/>
    </source>
</evidence>
<dbReference type="GO" id="GO:0016763">
    <property type="term" value="F:pentosyltransferase activity"/>
    <property type="evidence" value="ECO:0007669"/>
    <property type="project" value="InterPro"/>
</dbReference>
<feature type="compositionally biased region" description="Basic residues" evidence="12">
    <location>
        <begin position="1"/>
        <end position="15"/>
    </location>
</feature>
<evidence type="ECO:0000256" key="4">
    <source>
        <dbReference type="ARBA" id="ARBA00022679"/>
    </source>
</evidence>
<dbReference type="GO" id="GO:0008955">
    <property type="term" value="F:peptidoglycan glycosyltransferase activity"/>
    <property type="evidence" value="ECO:0007669"/>
    <property type="project" value="UniProtKB-UniRule"/>
</dbReference>
<dbReference type="NCBIfam" id="TIGR02070">
    <property type="entry name" value="mono_pep_trsgly"/>
    <property type="match status" value="1"/>
</dbReference>
<keyword evidence="5 11" id="KW-0812">Transmembrane</keyword>
<dbReference type="EMBL" id="CP116968">
    <property type="protein sequence ID" value="WNM62343.1"/>
    <property type="molecule type" value="Genomic_DNA"/>
</dbReference>
<dbReference type="GO" id="GO:0071555">
    <property type="term" value="P:cell wall organization"/>
    <property type="evidence" value="ECO:0007669"/>
    <property type="project" value="UniProtKB-KW"/>
</dbReference>
<keyword evidence="4 11" id="KW-0808">Transferase</keyword>
<evidence type="ECO:0000313" key="14">
    <source>
        <dbReference type="EMBL" id="WNM62343.1"/>
    </source>
</evidence>
<evidence type="ECO:0000256" key="11">
    <source>
        <dbReference type="HAMAP-Rule" id="MF_00766"/>
    </source>
</evidence>
<dbReference type="HAMAP" id="MF_00766">
    <property type="entry name" value="PGT_MtgA"/>
    <property type="match status" value="1"/>
</dbReference>
<evidence type="ECO:0000256" key="5">
    <source>
        <dbReference type="ARBA" id="ARBA00022692"/>
    </source>
</evidence>
<feature type="transmembrane region" description="Helical" evidence="11">
    <location>
        <begin position="33"/>
        <end position="52"/>
    </location>
</feature>
<keyword evidence="2" id="KW-0997">Cell inner membrane</keyword>
<dbReference type="KEGG" id="nneo:PQG83_00950"/>
<dbReference type="InterPro" id="IPR001264">
    <property type="entry name" value="Glyco_trans_51"/>
</dbReference>
<protein>
    <recommendedName>
        <fullName evidence="11">Biosynthetic peptidoglycan transglycosylase</fullName>
        <ecNumber evidence="11">2.4.99.28</ecNumber>
    </recommendedName>
    <alternativeName>
        <fullName evidence="11">Glycan polymerase</fullName>
    </alternativeName>
    <alternativeName>
        <fullName evidence="11">Peptidoglycan glycosyltransferase MtgA</fullName>
        <shortName evidence="11">PGT</shortName>
    </alternativeName>
</protein>
<keyword evidence="7 11" id="KW-0573">Peptidoglycan synthesis</keyword>
<dbReference type="GO" id="GO:0009274">
    <property type="term" value="C:peptidoglycan-based cell wall"/>
    <property type="evidence" value="ECO:0007669"/>
    <property type="project" value="InterPro"/>
</dbReference>
<dbReference type="InterPro" id="IPR036950">
    <property type="entry name" value="PBP_transglycosylase"/>
</dbReference>
<dbReference type="InterPro" id="IPR011812">
    <property type="entry name" value="Pep_trsgly"/>
</dbReference>
<dbReference type="Proteomes" id="UP001302494">
    <property type="component" value="Chromosome"/>
</dbReference>
<dbReference type="AlphaFoldDB" id="A0AA96GNC0"/>
<dbReference type="Pfam" id="PF00912">
    <property type="entry name" value="Transgly"/>
    <property type="match status" value="1"/>
</dbReference>
<keyword evidence="3 11" id="KW-0328">Glycosyltransferase</keyword>
<name>A0AA96GNC0_9BACT</name>
<dbReference type="Gene3D" id="1.10.3810.10">
    <property type="entry name" value="Biosynthetic peptidoglycan transglycosylase-like"/>
    <property type="match status" value="1"/>
</dbReference>
<comment type="function">
    <text evidence="11">Peptidoglycan polymerase that catalyzes glycan chain elongation from lipid-linked precursors.</text>
</comment>
<comment type="pathway">
    <text evidence="11">Cell wall biogenesis; peptidoglycan biosynthesis.</text>
</comment>
<keyword evidence="9 11" id="KW-0472">Membrane</keyword>
<comment type="catalytic activity">
    <reaction evidence="11">
        <text>[GlcNAc-(1-&gt;4)-Mur2Ac(oyl-L-Ala-gamma-D-Glu-L-Lys-D-Ala-D-Ala)](n)-di-trans,octa-cis-undecaprenyl diphosphate + beta-D-GlcNAc-(1-&gt;4)-Mur2Ac(oyl-L-Ala-gamma-D-Glu-L-Lys-D-Ala-D-Ala)-di-trans,octa-cis-undecaprenyl diphosphate = [GlcNAc-(1-&gt;4)-Mur2Ac(oyl-L-Ala-gamma-D-Glu-L-Lys-D-Ala-D-Ala)](n+1)-di-trans,octa-cis-undecaprenyl diphosphate + di-trans,octa-cis-undecaprenyl diphosphate + H(+)</text>
        <dbReference type="Rhea" id="RHEA:23708"/>
        <dbReference type="Rhea" id="RHEA-COMP:9602"/>
        <dbReference type="Rhea" id="RHEA-COMP:9603"/>
        <dbReference type="ChEBI" id="CHEBI:15378"/>
        <dbReference type="ChEBI" id="CHEBI:58405"/>
        <dbReference type="ChEBI" id="CHEBI:60033"/>
        <dbReference type="ChEBI" id="CHEBI:78435"/>
        <dbReference type="EC" id="2.4.99.28"/>
    </reaction>
</comment>
<evidence type="ECO:0000256" key="2">
    <source>
        <dbReference type="ARBA" id="ARBA00022519"/>
    </source>
</evidence>
<accession>A0AA96GNC0</accession>
<comment type="subcellular location">
    <subcellularLocation>
        <location evidence="11">Cell membrane</location>
        <topology evidence="11">Single-pass membrane protein</topology>
    </subcellularLocation>
</comment>
<evidence type="ECO:0000256" key="8">
    <source>
        <dbReference type="ARBA" id="ARBA00022989"/>
    </source>
</evidence>
<dbReference type="SUPFAM" id="SSF53955">
    <property type="entry name" value="Lysozyme-like"/>
    <property type="match status" value="1"/>
</dbReference>
<evidence type="ECO:0000259" key="13">
    <source>
        <dbReference type="Pfam" id="PF00912"/>
    </source>
</evidence>
<sequence length="260" mass="30100">MKRSRSKATKTRRPKPLWNIGSQRKPRVRRFRWIRIIPFKAIFIILGLYVLFEILTFPFLSIARLPTENPTESALMRQRIDEAHAQGTTLKIDYRWTPLSSIPRHVRMAILVSEDGAFYSHTGVDWHEVLESIETNLEKGRIVRGGSTITQQLAKNLYLSTSRDPIRKGKELLITWILESTLSKKRILELYLNIIEWGPGVFGIEAAAQRYFHKPASRLSMDEGARLAAVIPSPLRHQPTETTSYVEKKKELILRRMSVR</sequence>
<dbReference type="RefSeq" id="WP_312745694.1">
    <property type="nucleotide sequence ID" value="NZ_CP116968.1"/>
</dbReference>
<feature type="domain" description="Glycosyl transferase family 51" evidence="13">
    <location>
        <begin position="93"/>
        <end position="257"/>
    </location>
</feature>
<dbReference type="GO" id="GO:0005886">
    <property type="term" value="C:plasma membrane"/>
    <property type="evidence" value="ECO:0007669"/>
    <property type="project" value="UniProtKB-SubCell"/>
</dbReference>
<organism evidence="14 15">
    <name type="scientific">Candidatus Nitrospira neomarina</name>
    <dbReference type="NCBI Taxonomy" id="3020899"/>
    <lineage>
        <taxon>Bacteria</taxon>
        <taxon>Pseudomonadati</taxon>
        <taxon>Nitrospirota</taxon>
        <taxon>Nitrospiria</taxon>
        <taxon>Nitrospirales</taxon>
        <taxon>Nitrospiraceae</taxon>
        <taxon>Nitrospira</taxon>
    </lineage>
</organism>
<dbReference type="PANTHER" id="PTHR30400">
    <property type="entry name" value="MONOFUNCTIONAL BIOSYNTHETIC PEPTIDOGLYCAN TRANSGLYCOSYLASE"/>
    <property type="match status" value="1"/>
</dbReference>
<keyword evidence="15" id="KW-1185">Reference proteome</keyword>